<proteinExistence type="predicted"/>
<feature type="non-terminal residue" evidence="1">
    <location>
        <position position="68"/>
    </location>
</feature>
<protein>
    <recommendedName>
        <fullName evidence="3">F-box domain-containing protein</fullName>
    </recommendedName>
</protein>
<dbReference type="AlphaFoldDB" id="A0A0C9U258"/>
<feature type="non-terminal residue" evidence="1">
    <location>
        <position position="1"/>
    </location>
</feature>
<accession>A0A0C9U258</accession>
<name>A0A0C9U258_SPHS4</name>
<reference evidence="1 2" key="1">
    <citation type="submission" date="2014-06" db="EMBL/GenBank/DDBJ databases">
        <title>Evolutionary Origins and Diversification of the Mycorrhizal Mutualists.</title>
        <authorList>
            <consortium name="DOE Joint Genome Institute"/>
            <consortium name="Mycorrhizal Genomics Consortium"/>
            <person name="Kohler A."/>
            <person name="Kuo A."/>
            <person name="Nagy L.G."/>
            <person name="Floudas D."/>
            <person name="Copeland A."/>
            <person name="Barry K.W."/>
            <person name="Cichocki N."/>
            <person name="Veneault-Fourrey C."/>
            <person name="LaButti K."/>
            <person name="Lindquist E.A."/>
            <person name="Lipzen A."/>
            <person name="Lundell T."/>
            <person name="Morin E."/>
            <person name="Murat C."/>
            <person name="Riley R."/>
            <person name="Ohm R."/>
            <person name="Sun H."/>
            <person name="Tunlid A."/>
            <person name="Henrissat B."/>
            <person name="Grigoriev I.V."/>
            <person name="Hibbett D.S."/>
            <person name="Martin F."/>
        </authorList>
    </citation>
    <scope>NUCLEOTIDE SEQUENCE [LARGE SCALE GENOMIC DNA]</scope>
    <source>
        <strain evidence="1 2">SS14</strain>
    </source>
</reference>
<dbReference type="HOGENOM" id="CLU_189352_0_0_1"/>
<evidence type="ECO:0008006" key="3">
    <source>
        <dbReference type="Google" id="ProtNLM"/>
    </source>
</evidence>
<keyword evidence="2" id="KW-1185">Reference proteome</keyword>
<evidence type="ECO:0000313" key="1">
    <source>
        <dbReference type="EMBL" id="KIJ28214.1"/>
    </source>
</evidence>
<dbReference type="OrthoDB" id="3067009at2759"/>
<evidence type="ECO:0000313" key="2">
    <source>
        <dbReference type="Proteomes" id="UP000054279"/>
    </source>
</evidence>
<dbReference type="EMBL" id="KN837312">
    <property type="protein sequence ID" value="KIJ28214.1"/>
    <property type="molecule type" value="Genomic_DNA"/>
</dbReference>
<sequence>PPEILDNIAAHINLPQDLLSLAVTARAFHAIVVPNHLQFRDIRCDPRRVNLWRSLAQKPAYAARIRRL</sequence>
<organism evidence="1 2">
    <name type="scientific">Sphaerobolus stellatus (strain SS14)</name>
    <dbReference type="NCBI Taxonomy" id="990650"/>
    <lineage>
        <taxon>Eukaryota</taxon>
        <taxon>Fungi</taxon>
        <taxon>Dikarya</taxon>
        <taxon>Basidiomycota</taxon>
        <taxon>Agaricomycotina</taxon>
        <taxon>Agaricomycetes</taxon>
        <taxon>Phallomycetidae</taxon>
        <taxon>Geastrales</taxon>
        <taxon>Sphaerobolaceae</taxon>
        <taxon>Sphaerobolus</taxon>
    </lineage>
</organism>
<dbReference type="Proteomes" id="UP000054279">
    <property type="component" value="Unassembled WGS sequence"/>
</dbReference>
<gene>
    <name evidence="1" type="ORF">M422DRAFT_99000</name>
</gene>